<comment type="caution">
    <text evidence="5">Lacks conserved residue(s) required for the propagation of feature annotation.</text>
</comment>
<organism evidence="9">
    <name type="scientific">Ixodes ricinus</name>
    <name type="common">Common tick</name>
    <name type="synonym">Acarus ricinus</name>
    <dbReference type="NCBI Taxonomy" id="34613"/>
    <lineage>
        <taxon>Eukaryota</taxon>
        <taxon>Metazoa</taxon>
        <taxon>Ecdysozoa</taxon>
        <taxon>Arthropoda</taxon>
        <taxon>Chelicerata</taxon>
        <taxon>Arachnida</taxon>
        <taxon>Acari</taxon>
        <taxon>Parasitiformes</taxon>
        <taxon>Ixodida</taxon>
        <taxon>Ixodoidea</taxon>
        <taxon>Ixodidae</taxon>
        <taxon>Ixodinae</taxon>
        <taxon>Ixodes</taxon>
    </lineage>
</organism>
<evidence type="ECO:0000256" key="3">
    <source>
        <dbReference type="ARBA" id="ARBA00022833"/>
    </source>
</evidence>
<keyword evidence="7" id="KW-0732">Signal</keyword>
<dbReference type="EMBL" id="GIFC01017890">
    <property type="protein sequence ID" value="MXU99973.1"/>
    <property type="molecule type" value="Transcribed_RNA"/>
</dbReference>
<feature type="chain" id="PRO_5025620294" evidence="7">
    <location>
        <begin position="23"/>
        <end position="535"/>
    </location>
</feature>
<feature type="binding site" evidence="5">
    <location>
        <position position="348"/>
    </location>
    <ligand>
        <name>Zn(2+)</name>
        <dbReference type="ChEBI" id="CHEBI:29105"/>
        <note>catalytic</note>
    </ligand>
</feature>
<feature type="compositionally biased region" description="Basic and acidic residues" evidence="6">
    <location>
        <begin position="524"/>
        <end position="535"/>
    </location>
</feature>
<keyword evidence="3 5" id="KW-0862">Zinc</keyword>
<evidence type="ECO:0000256" key="1">
    <source>
        <dbReference type="ARBA" id="ARBA00022670"/>
    </source>
</evidence>
<dbReference type="PROSITE" id="PS50215">
    <property type="entry name" value="ADAM_MEPRO"/>
    <property type="match status" value="1"/>
</dbReference>
<proteinExistence type="predicted"/>
<feature type="active site" evidence="5">
    <location>
        <position position="339"/>
    </location>
</feature>
<evidence type="ECO:0000256" key="6">
    <source>
        <dbReference type="SAM" id="MobiDB-lite"/>
    </source>
</evidence>
<dbReference type="PANTHER" id="PTHR11905:SF159">
    <property type="entry name" value="ADAM METALLOPROTEASE"/>
    <property type="match status" value="1"/>
</dbReference>
<feature type="region of interest" description="Disordered" evidence="6">
    <location>
        <begin position="512"/>
        <end position="535"/>
    </location>
</feature>
<dbReference type="Gene3D" id="3.40.390.10">
    <property type="entry name" value="Collagenase (Catalytic Domain)"/>
    <property type="match status" value="1"/>
</dbReference>
<dbReference type="PANTHER" id="PTHR11905">
    <property type="entry name" value="ADAM A DISINTEGRIN AND METALLOPROTEASE DOMAIN"/>
    <property type="match status" value="1"/>
</dbReference>
<feature type="domain" description="Peptidase M12B" evidence="8">
    <location>
        <begin position="183"/>
        <end position="410"/>
    </location>
</feature>
<feature type="signal peptide" evidence="7">
    <location>
        <begin position="1"/>
        <end position="22"/>
    </location>
</feature>
<sequence length="535" mass="60368">MEWLLLCELLFRAHFSAVITDARTVQNLQVFPAILSERSLANKISMRIHDNLVLNLEKSSVFSDKFQLITHTKNSKITYHINASDVEHNLYHDTEKDAAIMITDNDDGLRVEGILGDTLRIRPSSAMERNAEGHVAHQIFEIPLRHPGGDDTVPDETRNASTSRRRPIKPRTERSDTGSRLKISPEVHVVIDRAHDKHFKLRSKIMEYLAIFMAAVNLKYRTMMYVDMQLVVTKVTIFHNISEPFITRSDHHPTIMMGQTLWNFSTYVGKTEKDFKNDDIVVLLTGMDIGYVNTTTNKSYGLGIAGMTNLGGACGLWTRGALVEDVPNTFSGVVTFAHECGHLLGIAHDGSPPQTYLKNNIGAKKCPASQRYIMSPSMGTTSIYKFSYCSEQQLYTFVRDPSRDCLRNSPSRHSARVSLQRWNKTLVTPVEWCKLEYPNHSILRYVEELPGPKPALGMATCHIVCETTKNTRPAYVITNAPDGMPCDKTDSNKVCINKECVEFPTNITTLTKKPQRSQKVKLGHFNENESPRTPV</sequence>
<dbReference type="Pfam" id="PF01421">
    <property type="entry name" value="Reprolysin"/>
    <property type="match status" value="1"/>
</dbReference>
<feature type="binding site" evidence="5">
    <location>
        <position position="338"/>
    </location>
    <ligand>
        <name>Zn(2+)</name>
        <dbReference type="ChEBI" id="CHEBI:29105"/>
        <note>catalytic</note>
    </ligand>
</feature>
<protein>
    <submittedName>
        <fullName evidence="9">Putative metalloprotease</fullName>
    </submittedName>
</protein>
<feature type="compositionally biased region" description="Basic and acidic residues" evidence="6">
    <location>
        <begin position="170"/>
        <end position="179"/>
    </location>
</feature>
<evidence type="ECO:0000256" key="5">
    <source>
        <dbReference type="PROSITE-ProRule" id="PRU00276"/>
    </source>
</evidence>
<evidence type="ECO:0000313" key="9">
    <source>
        <dbReference type="EMBL" id="MXU99973.1"/>
    </source>
</evidence>
<dbReference type="GO" id="GO:0046872">
    <property type="term" value="F:metal ion binding"/>
    <property type="evidence" value="ECO:0007669"/>
    <property type="project" value="UniProtKB-KW"/>
</dbReference>
<feature type="compositionally biased region" description="Basic residues" evidence="6">
    <location>
        <begin position="513"/>
        <end position="522"/>
    </location>
</feature>
<feature type="binding site" evidence="5">
    <location>
        <position position="342"/>
    </location>
    <ligand>
        <name>Zn(2+)</name>
        <dbReference type="ChEBI" id="CHEBI:29105"/>
        <note>catalytic</note>
    </ligand>
</feature>
<evidence type="ECO:0000259" key="8">
    <source>
        <dbReference type="PROSITE" id="PS50215"/>
    </source>
</evidence>
<accession>A0A6B0VCE7</accession>
<name>A0A6B0VCE7_IXORI</name>
<dbReference type="GO" id="GO:0006509">
    <property type="term" value="P:membrane protein ectodomain proteolysis"/>
    <property type="evidence" value="ECO:0007669"/>
    <property type="project" value="TreeGrafter"/>
</dbReference>
<keyword evidence="5" id="KW-0479">Metal-binding</keyword>
<dbReference type="SUPFAM" id="SSF55486">
    <property type="entry name" value="Metalloproteases ('zincins'), catalytic domain"/>
    <property type="match status" value="1"/>
</dbReference>
<reference evidence="9" key="1">
    <citation type="submission" date="2019-12" db="EMBL/GenBank/DDBJ databases">
        <title>An insight into the sialome of adult female Ixodes ricinus ticks feeding for 6 days.</title>
        <authorList>
            <person name="Perner J."/>
            <person name="Ribeiro J.M.C."/>
        </authorList>
    </citation>
    <scope>NUCLEOTIDE SEQUENCE</scope>
    <source>
        <strain evidence="9">Semi-engorged</strain>
        <tissue evidence="9">Salivary glands</tissue>
    </source>
</reference>
<evidence type="ECO:0000256" key="2">
    <source>
        <dbReference type="ARBA" id="ARBA00022801"/>
    </source>
</evidence>
<evidence type="ECO:0000256" key="4">
    <source>
        <dbReference type="ARBA" id="ARBA00023049"/>
    </source>
</evidence>
<keyword evidence="2" id="KW-0378">Hydrolase</keyword>
<keyword evidence="4 9" id="KW-0482">Metalloprotease</keyword>
<dbReference type="AlphaFoldDB" id="A0A6B0VCE7"/>
<feature type="region of interest" description="Disordered" evidence="6">
    <location>
        <begin position="144"/>
        <end position="179"/>
    </location>
</feature>
<evidence type="ECO:0000256" key="7">
    <source>
        <dbReference type="SAM" id="SignalP"/>
    </source>
</evidence>
<keyword evidence="1 9" id="KW-0645">Protease</keyword>
<dbReference type="GO" id="GO:0004222">
    <property type="term" value="F:metalloendopeptidase activity"/>
    <property type="evidence" value="ECO:0007669"/>
    <property type="project" value="InterPro"/>
</dbReference>
<dbReference type="InterPro" id="IPR001590">
    <property type="entry name" value="Peptidase_M12B"/>
</dbReference>
<dbReference type="InterPro" id="IPR024079">
    <property type="entry name" value="MetalloPept_cat_dom_sf"/>
</dbReference>